<reference evidence="5 6" key="1">
    <citation type="submission" date="2012-10" db="EMBL/GenBank/DDBJ databases">
        <authorList>
            <person name="Zafar N."/>
            <person name="Inman J."/>
            <person name="Hall N."/>
            <person name="Lorenzi H."/>
            <person name="Caler E."/>
        </authorList>
    </citation>
    <scope>NUCLEOTIDE SEQUENCE [LARGE SCALE GENOMIC DNA]</scope>
    <source>
        <strain evidence="5 6">IP1</strain>
    </source>
</reference>
<feature type="domain" description="RRM" evidence="4">
    <location>
        <begin position="2"/>
        <end position="77"/>
    </location>
</feature>
<name>A0A0A1U6Y1_ENTIV</name>
<dbReference type="SMART" id="SM00360">
    <property type="entry name" value="RRM"/>
    <property type="match status" value="2"/>
</dbReference>
<dbReference type="Proteomes" id="UP000014680">
    <property type="component" value="Unassembled WGS sequence"/>
</dbReference>
<dbReference type="Gene3D" id="3.30.70.330">
    <property type="match status" value="2"/>
</dbReference>
<dbReference type="InterPro" id="IPR000504">
    <property type="entry name" value="RRM_dom"/>
</dbReference>
<sequence>MTKLYIGNLDFQTTNEELKAAFQAYNVVEVNILKTPINLSRGFGFIDVKTEEDAKKALEMDKKTIGKRSIRVELALPEDKKVKREEGARRPYGYHARRPYAPRQNRYARREEGEEPRESRPARQPRFARKPRDTTPKELSETNLFVKNLPFKLSDEEFKKLFEKYEVVEASVVRRNYRKAENVSKGYGFVTLKSAEQQKKAVAEVNGTEIDGRKISVAVAFKRPEKPTEVKTETKTE</sequence>
<dbReference type="AlphaFoldDB" id="A0A0A1U6Y1"/>
<dbReference type="PANTHER" id="PTHR48025">
    <property type="entry name" value="OS02G0815200 PROTEIN"/>
    <property type="match status" value="1"/>
</dbReference>
<evidence type="ECO:0000259" key="4">
    <source>
        <dbReference type="PROSITE" id="PS50102"/>
    </source>
</evidence>
<dbReference type="SUPFAM" id="SSF54928">
    <property type="entry name" value="RNA-binding domain, RBD"/>
    <property type="match status" value="2"/>
</dbReference>
<proteinExistence type="predicted"/>
<dbReference type="RefSeq" id="XP_004256939.1">
    <property type="nucleotide sequence ID" value="XM_004256891.1"/>
</dbReference>
<dbReference type="InterPro" id="IPR050502">
    <property type="entry name" value="Euk_RNA-bind_prot"/>
</dbReference>
<dbReference type="GeneID" id="14888965"/>
<evidence type="ECO:0000313" key="6">
    <source>
        <dbReference type="Proteomes" id="UP000014680"/>
    </source>
</evidence>
<dbReference type="GO" id="GO:0003729">
    <property type="term" value="F:mRNA binding"/>
    <property type="evidence" value="ECO:0007669"/>
    <property type="project" value="TreeGrafter"/>
</dbReference>
<dbReference type="CDD" id="cd00590">
    <property type="entry name" value="RRM_SF"/>
    <property type="match status" value="1"/>
</dbReference>
<evidence type="ECO:0000256" key="2">
    <source>
        <dbReference type="PROSITE-ProRule" id="PRU00176"/>
    </source>
</evidence>
<feature type="compositionally biased region" description="Basic and acidic residues" evidence="3">
    <location>
        <begin position="130"/>
        <end position="139"/>
    </location>
</feature>
<feature type="compositionally biased region" description="Basic and acidic residues" evidence="3">
    <location>
        <begin position="108"/>
        <end position="121"/>
    </location>
</feature>
<protein>
    <submittedName>
        <fullName evidence="5">Ribonucleoprotein, putative</fullName>
    </submittedName>
</protein>
<dbReference type="Pfam" id="PF00076">
    <property type="entry name" value="RRM_1"/>
    <property type="match status" value="2"/>
</dbReference>
<dbReference type="VEuPathDB" id="AmoebaDB:EIN_406320"/>
<keyword evidence="5" id="KW-0687">Ribonucleoprotein</keyword>
<dbReference type="OMA" id="YCSADEV"/>
<dbReference type="EMBL" id="KB206537">
    <property type="protein sequence ID" value="ELP90168.1"/>
    <property type="molecule type" value="Genomic_DNA"/>
</dbReference>
<dbReference type="GO" id="GO:1990904">
    <property type="term" value="C:ribonucleoprotein complex"/>
    <property type="evidence" value="ECO:0007669"/>
    <property type="project" value="UniProtKB-KW"/>
</dbReference>
<organism evidence="5 6">
    <name type="scientific">Entamoeba invadens IP1</name>
    <dbReference type="NCBI Taxonomy" id="370355"/>
    <lineage>
        <taxon>Eukaryota</taxon>
        <taxon>Amoebozoa</taxon>
        <taxon>Evosea</taxon>
        <taxon>Archamoebae</taxon>
        <taxon>Mastigamoebida</taxon>
        <taxon>Entamoebidae</taxon>
        <taxon>Entamoeba</taxon>
    </lineage>
</organism>
<evidence type="ECO:0000313" key="5">
    <source>
        <dbReference type="EMBL" id="ELP90168.1"/>
    </source>
</evidence>
<keyword evidence="1 2" id="KW-0694">RNA-binding</keyword>
<gene>
    <name evidence="5" type="ORF">EIN_406320</name>
</gene>
<dbReference type="KEGG" id="eiv:EIN_406320"/>
<feature type="region of interest" description="Disordered" evidence="3">
    <location>
        <begin position="85"/>
        <end position="139"/>
    </location>
</feature>
<dbReference type="InterPro" id="IPR035979">
    <property type="entry name" value="RBD_domain_sf"/>
</dbReference>
<evidence type="ECO:0000256" key="3">
    <source>
        <dbReference type="SAM" id="MobiDB-lite"/>
    </source>
</evidence>
<keyword evidence="6" id="KW-1185">Reference proteome</keyword>
<accession>A0A0A1U6Y1</accession>
<dbReference type="GO" id="GO:0005634">
    <property type="term" value="C:nucleus"/>
    <property type="evidence" value="ECO:0007669"/>
    <property type="project" value="TreeGrafter"/>
</dbReference>
<dbReference type="PROSITE" id="PS50102">
    <property type="entry name" value="RRM"/>
    <property type="match status" value="2"/>
</dbReference>
<dbReference type="OrthoDB" id="27162at2759"/>
<dbReference type="PANTHER" id="PTHR48025:SF1">
    <property type="entry name" value="RRM DOMAIN-CONTAINING PROTEIN"/>
    <property type="match status" value="1"/>
</dbReference>
<feature type="domain" description="RRM" evidence="4">
    <location>
        <begin position="142"/>
        <end position="222"/>
    </location>
</feature>
<evidence type="ECO:0000256" key="1">
    <source>
        <dbReference type="ARBA" id="ARBA00022884"/>
    </source>
</evidence>
<dbReference type="InterPro" id="IPR012677">
    <property type="entry name" value="Nucleotide-bd_a/b_plait_sf"/>
</dbReference>